<evidence type="ECO:0000256" key="10">
    <source>
        <dbReference type="ARBA" id="ARBA00022833"/>
    </source>
</evidence>
<evidence type="ECO:0000256" key="6">
    <source>
        <dbReference type="ARBA" id="ARBA00022723"/>
    </source>
</evidence>
<evidence type="ECO:0000256" key="15">
    <source>
        <dbReference type="ARBA" id="ARBA00047899"/>
    </source>
</evidence>
<evidence type="ECO:0000256" key="4">
    <source>
        <dbReference type="ARBA" id="ARBA00022679"/>
    </source>
</evidence>
<evidence type="ECO:0000256" key="11">
    <source>
        <dbReference type="ARBA" id="ARBA00022989"/>
    </source>
</evidence>
<comment type="similarity">
    <text evidence="14">Belongs to the RING-type zinc finger family. ATL subfamily.</text>
</comment>
<keyword evidence="5 18" id="KW-0812">Transmembrane</keyword>
<evidence type="ECO:0000256" key="14">
    <source>
        <dbReference type="ARBA" id="ARBA00024209"/>
    </source>
</evidence>
<dbReference type="PROSITE" id="PS50089">
    <property type="entry name" value="ZF_RING_2"/>
    <property type="match status" value="1"/>
</dbReference>
<evidence type="ECO:0000256" key="13">
    <source>
        <dbReference type="ARBA" id="ARBA00023180"/>
    </source>
</evidence>
<comment type="subcellular location">
    <subcellularLocation>
        <location evidence="2">Membrane</location>
        <topology evidence="2">Single-pass membrane protein</topology>
    </subcellularLocation>
</comment>
<proteinExistence type="inferred from homology"/>
<dbReference type="Proteomes" id="UP001190926">
    <property type="component" value="Unassembled WGS sequence"/>
</dbReference>
<dbReference type="SUPFAM" id="SSF57850">
    <property type="entry name" value="RING/U-box"/>
    <property type="match status" value="1"/>
</dbReference>
<dbReference type="InterPro" id="IPR013083">
    <property type="entry name" value="Znf_RING/FYVE/PHD"/>
</dbReference>
<dbReference type="Pfam" id="PF13947">
    <property type="entry name" value="GUB_WAK_bind"/>
    <property type="match status" value="1"/>
</dbReference>
<keyword evidence="10" id="KW-0862">Zinc</keyword>
<dbReference type="GO" id="GO:0016020">
    <property type="term" value="C:membrane"/>
    <property type="evidence" value="ECO:0007669"/>
    <property type="project" value="UniProtKB-SubCell"/>
</dbReference>
<dbReference type="GO" id="GO:0008270">
    <property type="term" value="F:zinc ion binding"/>
    <property type="evidence" value="ECO:0007669"/>
    <property type="project" value="UniProtKB-KW"/>
</dbReference>
<dbReference type="GO" id="GO:0030247">
    <property type="term" value="F:polysaccharide binding"/>
    <property type="evidence" value="ECO:0007669"/>
    <property type="project" value="InterPro"/>
</dbReference>
<feature type="domain" description="RING-type" evidence="20">
    <location>
        <begin position="314"/>
        <end position="356"/>
    </location>
</feature>
<dbReference type="SMART" id="SM00184">
    <property type="entry name" value="RING"/>
    <property type="match status" value="1"/>
</dbReference>
<comment type="catalytic activity">
    <reaction evidence="15">
        <text>L-threonyl-[protein] + ATP = O-phospho-L-threonyl-[protein] + ADP + H(+)</text>
        <dbReference type="Rhea" id="RHEA:46608"/>
        <dbReference type="Rhea" id="RHEA-COMP:11060"/>
        <dbReference type="Rhea" id="RHEA-COMP:11605"/>
        <dbReference type="ChEBI" id="CHEBI:15378"/>
        <dbReference type="ChEBI" id="CHEBI:30013"/>
        <dbReference type="ChEBI" id="CHEBI:30616"/>
        <dbReference type="ChEBI" id="CHEBI:61977"/>
        <dbReference type="ChEBI" id="CHEBI:456216"/>
        <dbReference type="EC" id="2.7.11.1"/>
    </reaction>
</comment>
<dbReference type="Pfam" id="PF14380">
    <property type="entry name" value="WAK_assoc"/>
    <property type="match status" value="1"/>
</dbReference>
<dbReference type="InterPro" id="IPR046948">
    <property type="entry name" value="ATL20-22-like"/>
</dbReference>
<evidence type="ECO:0000313" key="22">
    <source>
        <dbReference type="Proteomes" id="UP001190926"/>
    </source>
</evidence>
<dbReference type="InterPro" id="IPR001841">
    <property type="entry name" value="Znf_RING"/>
</dbReference>
<protein>
    <submittedName>
        <fullName evidence="21">RING/U-box superfamily protein</fullName>
    </submittedName>
</protein>
<gene>
    <name evidence="21" type="ORF">C2S53_013093</name>
</gene>
<organism evidence="21 22">
    <name type="scientific">Perilla frutescens var. hirtella</name>
    <name type="common">Perilla citriodora</name>
    <name type="synonym">Perilla setoyensis</name>
    <dbReference type="NCBI Taxonomy" id="608512"/>
    <lineage>
        <taxon>Eukaryota</taxon>
        <taxon>Viridiplantae</taxon>
        <taxon>Streptophyta</taxon>
        <taxon>Embryophyta</taxon>
        <taxon>Tracheophyta</taxon>
        <taxon>Spermatophyta</taxon>
        <taxon>Magnoliopsida</taxon>
        <taxon>eudicotyledons</taxon>
        <taxon>Gunneridae</taxon>
        <taxon>Pentapetalae</taxon>
        <taxon>asterids</taxon>
        <taxon>lamiids</taxon>
        <taxon>Lamiales</taxon>
        <taxon>Lamiaceae</taxon>
        <taxon>Nepetoideae</taxon>
        <taxon>Elsholtzieae</taxon>
        <taxon>Perilla</taxon>
    </lineage>
</organism>
<keyword evidence="6" id="KW-0479">Metal-binding</keyword>
<evidence type="ECO:0000259" key="20">
    <source>
        <dbReference type="PROSITE" id="PS50089"/>
    </source>
</evidence>
<dbReference type="InterPro" id="IPR032872">
    <property type="entry name" value="WAK_assoc_C"/>
</dbReference>
<evidence type="ECO:0000256" key="17">
    <source>
        <dbReference type="PROSITE-ProRule" id="PRU00175"/>
    </source>
</evidence>
<keyword evidence="4" id="KW-0808">Transferase</keyword>
<dbReference type="GO" id="GO:0004674">
    <property type="term" value="F:protein serine/threonine kinase activity"/>
    <property type="evidence" value="ECO:0007669"/>
    <property type="project" value="UniProtKB-EC"/>
</dbReference>
<evidence type="ECO:0000256" key="1">
    <source>
        <dbReference type="ARBA" id="ARBA00000900"/>
    </source>
</evidence>
<evidence type="ECO:0000256" key="12">
    <source>
        <dbReference type="ARBA" id="ARBA00023136"/>
    </source>
</evidence>
<keyword evidence="12 18" id="KW-0472">Membrane</keyword>
<feature type="signal peptide" evidence="19">
    <location>
        <begin position="1"/>
        <end position="21"/>
    </location>
</feature>
<dbReference type="EMBL" id="SDAM02000131">
    <property type="protein sequence ID" value="KAH6828077.1"/>
    <property type="molecule type" value="Genomic_DNA"/>
</dbReference>
<comment type="catalytic activity">
    <reaction evidence="16">
        <text>L-seryl-[protein] + ATP = O-phospho-L-seryl-[protein] + ADP + H(+)</text>
        <dbReference type="Rhea" id="RHEA:17989"/>
        <dbReference type="Rhea" id="RHEA-COMP:9863"/>
        <dbReference type="Rhea" id="RHEA-COMP:11604"/>
        <dbReference type="ChEBI" id="CHEBI:15378"/>
        <dbReference type="ChEBI" id="CHEBI:29999"/>
        <dbReference type="ChEBI" id="CHEBI:30616"/>
        <dbReference type="ChEBI" id="CHEBI:83421"/>
        <dbReference type="ChEBI" id="CHEBI:456216"/>
        <dbReference type="EC" id="2.7.11.1"/>
    </reaction>
</comment>
<evidence type="ECO:0000256" key="3">
    <source>
        <dbReference type="ARBA" id="ARBA00004906"/>
    </source>
</evidence>
<evidence type="ECO:0000256" key="16">
    <source>
        <dbReference type="ARBA" id="ARBA00048679"/>
    </source>
</evidence>
<evidence type="ECO:0000256" key="2">
    <source>
        <dbReference type="ARBA" id="ARBA00004167"/>
    </source>
</evidence>
<dbReference type="PANTHER" id="PTHR46279">
    <property type="entry name" value="RING/U-BOX SUPERFAMILY PROTEIN"/>
    <property type="match status" value="1"/>
</dbReference>
<evidence type="ECO:0000256" key="18">
    <source>
        <dbReference type="SAM" id="Phobius"/>
    </source>
</evidence>
<keyword evidence="11 18" id="KW-1133">Transmembrane helix</keyword>
<comment type="pathway">
    <text evidence="3">Protein modification; protein ubiquitination.</text>
</comment>
<keyword evidence="7 19" id="KW-0732">Signal</keyword>
<dbReference type="CDD" id="cd16461">
    <property type="entry name" value="RING-H2_EL5-like"/>
    <property type="match status" value="1"/>
</dbReference>
<dbReference type="AlphaFoldDB" id="A0AAD4J6G1"/>
<dbReference type="Gene3D" id="3.30.40.10">
    <property type="entry name" value="Zinc/RING finger domain, C3HC4 (zinc finger)"/>
    <property type="match status" value="1"/>
</dbReference>
<dbReference type="InterPro" id="IPR025287">
    <property type="entry name" value="WAK_GUB"/>
</dbReference>
<feature type="transmembrane region" description="Helical" evidence="18">
    <location>
        <begin position="233"/>
        <end position="255"/>
    </location>
</feature>
<name>A0AAD4J6G1_PERFH</name>
<evidence type="ECO:0000256" key="7">
    <source>
        <dbReference type="ARBA" id="ARBA00022729"/>
    </source>
</evidence>
<sequence length="366" mass="41453">MNTRQPVRSLFFTWLFLNSAAEICYSSSCLGSEPIIRFPFHLQSLQPTSCGFPGFDLLCDAFNQTLIELPNSGSFTVQGIDYAAQTIWLNDPQSCLPKRLLQFNLSGSPFNAFFYQNFTFFNCTFDYNKYKFNPIGCMGGENYTIFASSSQRKISFLASRCGWLGTVPVPVEREFSEQVPTSDLSEDIMLTWAWPRCRRCESRGGRCGFRGQNTTQIVCRHADRHGLPRSARYAIVAGAGVPAFLCLLGFLCFLCRRLKRFGRRRHPIMDFSMVVASSQPTTTLSGLDGPTIESYPKTILGESRRLPKPDHSICSICLSEYMPKETLRSIPQCQHCFHAECIDEWLRLNPSCPVCRNSPDFKPQAF</sequence>
<evidence type="ECO:0000256" key="9">
    <source>
        <dbReference type="ARBA" id="ARBA00022786"/>
    </source>
</evidence>
<evidence type="ECO:0000256" key="19">
    <source>
        <dbReference type="SAM" id="SignalP"/>
    </source>
</evidence>
<keyword evidence="9" id="KW-0833">Ubl conjugation pathway</keyword>
<comment type="catalytic activity">
    <reaction evidence="1">
        <text>S-ubiquitinyl-[E2 ubiquitin-conjugating enzyme]-L-cysteine + [acceptor protein]-L-lysine = [E2 ubiquitin-conjugating enzyme]-L-cysteine + N(6)-ubiquitinyl-[acceptor protein]-L-lysine.</text>
        <dbReference type="EC" id="2.3.2.27"/>
    </reaction>
</comment>
<keyword evidence="22" id="KW-1185">Reference proteome</keyword>
<dbReference type="GO" id="GO:0061630">
    <property type="term" value="F:ubiquitin protein ligase activity"/>
    <property type="evidence" value="ECO:0007669"/>
    <property type="project" value="UniProtKB-EC"/>
</dbReference>
<evidence type="ECO:0000313" key="21">
    <source>
        <dbReference type="EMBL" id="KAH6828077.1"/>
    </source>
</evidence>
<feature type="chain" id="PRO_5042164851" evidence="19">
    <location>
        <begin position="22"/>
        <end position="366"/>
    </location>
</feature>
<keyword evidence="8 17" id="KW-0863">Zinc-finger</keyword>
<dbReference type="Pfam" id="PF13639">
    <property type="entry name" value="zf-RING_2"/>
    <property type="match status" value="1"/>
</dbReference>
<accession>A0AAD4J6G1</accession>
<evidence type="ECO:0000256" key="5">
    <source>
        <dbReference type="ARBA" id="ARBA00022692"/>
    </source>
</evidence>
<comment type="caution">
    <text evidence="21">The sequence shown here is derived from an EMBL/GenBank/DDBJ whole genome shotgun (WGS) entry which is preliminary data.</text>
</comment>
<reference evidence="21 22" key="1">
    <citation type="journal article" date="2021" name="Nat. Commun.">
        <title>Incipient diploidization of the medicinal plant Perilla within 10,000 years.</title>
        <authorList>
            <person name="Zhang Y."/>
            <person name="Shen Q."/>
            <person name="Leng L."/>
            <person name="Zhang D."/>
            <person name="Chen S."/>
            <person name="Shi Y."/>
            <person name="Ning Z."/>
            <person name="Chen S."/>
        </authorList>
    </citation>
    <scope>NUCLEOTIDE SEQUENCE [LARGE SCALE GENOMIC DNA]</scope>
    <source>
        <strain evidence="22">cv. PC099</strain>
    </source>
</reference>
<keyword evidence="13" id="KW-0325">Glycoprotein</keyword>
<dbReference type="PANTHER" id="PTHR46279:SF10">
    <property type="entry name" value="RING-TYPE E3 UBIQUITIN TRANSFERASE"/>
    <property type="match status" value="1"/>
</dbReference>
<evidence type="ECO:0000256" key="8">
    <source>
        <dbReference type="ARBA" id="ARBA00022771"/>
    </source>
</evidence>